<reference evidence="3" key="1">
    <citation type="journal article" date="2020" name="Fungal Divers.">
        <title>Resolving the Mortierellaceae phylogeny through synthesis of multi-gene phylogenetics and phylogenomics.</title>
        <authorList>
            <person name="Vandepol N."/>
            <person name="Liber J."/>
            <person name="Desiro A."/>
            <person name="Na H."/>
            <person name="Kennedy M."/>
            <person name="Barry K."/>
            <person name="Grigoriev I.V."/>
            <person name="Miller A.N."/>
            <person name="O'Donnell K."/>
            <person name="Stajich J.E."/>
            <person name="Bonito G."/>
        </authorList>
    </citation>
    <scope>NUCLEOTIDE SEQUENCE</scope>
    <source>
        <strain evidence="3">KOD1015</strain>
    </source>
</reference>
<feature type="compositionally biased region" description="Acidic residues" evidence="1">
    <location>
        <begin position="1206"/>
        <end position="1228"/>
    </location>
</feature>
<dbReference type="OrthoDB" id="25778at2759"/>
<dbReference type="GO" id="GO:0005737">
    <property type="term" value="C:cytoplasm"/>
    <property type="evidence" value="ECO:0007669"/>
    <property type="project" value="TreeGrafter"/>
</dbReference>
<dbReference type="GO" id="GO:0006914">
    <property type="term" value="P:autophagy"/>
    <property type="evidence" value="ECO:0007669"/>
    <property type="project" value="InterPro"/>
</dbReference>
<dbReference type="InterPro" id="IPR048382">
    <property type="entry name" value="BCAS3_WD40"/>
</dbReference>
<protein>
    <submittedName>
        <fullName evidence="3">Breast carcinoma amplified sequence 3</fullName>
    </submittedName>
</protein>
<feature type="region of interest" description="Disordered" evidence="1">
    <location>
        <begin position="1053"/>
        <end position="1228"/>
    </location>
</feature>
<feature type="compositionally biased region" description="Polar residues" evidence="1">
    <location>
        <begin position="816"/>
        <end position="830"/>
    </location>
</feature>
<feature type="compositionally biased region" description="Basic and acidic residues" evidence="1">
    <location>
        <begin position="1053"/>
        <end position="1068"/>
    </location>
</feature>
<feature type="region of interest" description="Disordered" evidence="1">
    <location>
        <begin position="549"/>
        <end position="595"/>
    </location>
</feature>
<feature type="compositionally biased region" description="Polar residues" evidence="1">
    <location>
        <begin position="1178"/>
        <end position="1190"/>
    </location>
</feature>
<sequence>MADHQVEQRNVSGVRAEPVFIRDPSALESLSNVITGVSSYVASNFPASFSMPNRGAASPASPAHHATHPPQGPYFYPTPQGSGNTILGNNQDSLCVLTKGDVVLFSTFDWIETGGHLKNKASRRFCLLLGYEDGFQVWDLTQPDNIHEVTSIREPENEVVFLKVLPSPRVTPGKLDQFEQHRPLVAVISNSKPEDVSPVQKKLQIYSLATHKVVKTIDFVEENDCDILALDANERVIVVALSTPGEPTRLILLSQLTLHSLHSKQATLTDVASTGVFALGSRLLAYVTTSEASADNSNAKSGEAESESSSGYQDLAKGVAKEVFGGVKMLGAPSAASTSPPVQSGFSRSPSRHTRRTSASTDQDRMHAQAANRRRHDDNSPHKKEAVGTIMVRDISMPSMPVVAHFKSQDHSIAACKFSPSGKLLLTVPRNGNVFHIHELRPWTGSGTRHVYKLTRGITHAKVEDIVFNEDETWVAVTTGRGTTHLYAINPFGGSPDVGAHMYSGVVNWTATAIEFPMSLSALCRVKQRHHVPDMIISSKDFTEFDEFSNPGGPKAVLKQPNPHASRNSRSDGGNNSDAGGSGPDTPTNATSGDTDAPLVVQQQLASQGSLSQRERGPSFTDLYVFNPLGMLTLHRCWISSVRTKKTYNGRVVETSDLVVMPTDVAEWTLNRASDWETVKKSLAPPGTIGNLKLRKKAEILGQSAGTRSFATAEISTYDNGMNSGWKGQYPLLNQTLVAARRSGSTMVMLTQPQHLLWKSHQFSYQVYEGSIDSIQQELSKGKTPETRKLNLRPGVDIVTGKASRDTKGGGKSWTPGPSNSSVGRGSTTGHGRGDSHEGDIEDLSEDLSSAINSFMDTKSSSPINQSRMSPSIGSVSPSSFRAAALSFEDAYLISLGNASGSPRPSAMGSMGSHGHSHPQPYFLSTPPAELGLKRRSLTPSGASPGSMTAIAPTATYAFGTTPSSTSSPLISSFVDGGVGVPSSANGGSATGSGLKSGSIALHRLGSQPQSIPSQSQAAQHTHVRVLSSSHGSQGSSDPKDVFNLRDEAAIEENRSHSGLRNDIRRDNVSAQEGSRGQNPMAQSTMMMFSPDGDNEVDMPGSASIFIGAPGRSGTYHQERDRRVSDMLAEGRKRSSLTSNGHSSQASESSARRGKESTPPPGGVFHIDDDFEVFTSKPLESTSSKSTSRAKLNRMKARQRVRGSLNDDDGEDEDEIEDDDDDDDGSLI</sequence>
<dbReference type="PANTHER" id="PTHR13268">
    <property type="entry name" value="BREAST CARCINOMA AMPLIFIED SEQUENCE 3"/>
    <property type="match status" value="1"/>
</dbReference>
<dbReference type="Gene3D" id="2.130.10.10">
    <property type="entry name" value="YVTN repeat-like/Quinoprotein amine dehydrogenase"/>
    <property type="match status" value="1"/>
</dbReference>
<feature type="compositionally biased region" description="Low complexity" evidence="1">
    <location>
        <begin position="565"/>
        <end position="579"/>
    </location>
</feature>
<keyword evidence="4" id="KW-1185">Reference proteome</keyword>
<feature type="compositionally biased region" description="Basic and acidic residues" evidence="1">
    <location>
        <begin position="780"/>
        <end position="789"/>
    </location>
</feature>
<feature type="compositionally biased region" description="Basic residues" evidence="1">
    <location>
        <begin position="1191"/>
        <end position="1201"/>
    </location>
</feature>
<feature type="compositionally biased region" description="Low complexity" evidence="1">
    <location>
        <begin position="296"/>
        <end position="311"/>
    </location>
</feature>
<feature type="compositionally biased region" description="Polar residues" evidence="1">
    <location>
        <begin position="335"/>
        <end position="346"/>
    </location>
</feature>
<dbReference type="Pfam" id="PF21034">
    <property type="entry name" value="BCAS3_WD40"/>
    <property type="match status" value="1"/>
</dbReference>
<feature type="compositionally biased region" description="Polar residues" evidence="1">
    <location>
        <begin position="855"/>
        <end position="866"/>
    </location>
</feature>
<dbReference type="InterPro" id="IPR015943">
    <property type="entry name" value="WD40/YVTN_repeat-like_dom_sf"/>
</dbReference>
<feature type="region of interest" description="Disordered" evidence="1">
    <location>
        <begin position="53"/>
        <end position="81"/>
    </location>
</feature>
<feature type="compositionally biased region" description="Polar residues" evidence="1">
    <location>
        <begin position="585"/>
        <end position="594"/>
    </location>
</feature>
<dbReference type="InterPro" id="IPR045142">
    <property type="entry name" value="BCAS3-like"/>
</dbReference>
<dbReference type="EMBL" id="JAABOA010000005">
    <property type="protein sequence ID" value="KAF9586717.1"/>
    <property type="molecule type" value="Genomic_DNA"/>
</dbReference>
<feature type="compositionally biased region" description="Low complexity" evidence="1">
    <location>
        <begin position="1007"/>
        <end position="1020"/>
    </location>
</feature>
<feature type="region of interest" description="Disordered" evidence="1">
    <location>
        <begin position="855"/>
        <end position="876"/>
    </location>
</feature>
<feature type="compositionally biased region" description="Basic and acidic residues" evidence="1">
    <location>
        <begin position="1117"/>
        <end position="1133"/>
    </location>
</feature>
<feature type="compositionally biased region" description="Low complexity" evidence="1">
    <location>
        <begin position="1028"/>
        <end position="1037"/>
    </location>
</feature>
<feature type="compositionally biased region" description="Low complexity" evidence="1">
    <location>
        <begin position="867"/>
        <end position="876"/>
    </location>
</feature>
<dbReference type="PANTHER" id="PTHR13268:SF0">
    <property type="entry name" value="BCAS3 MICROTUBULE ASSOCIATED CELL MIGRATION FACTOR"/>
    <property type="match status" value="1"/>
</dbReference>
<dbReference type="SUPFAM" id="SSF50978">
    <property type="entry name" value="WD40 repeat-like"/>
    <property type="match status" value="1"/>
</dbReference>
<feature type="region of interest" description="Disordered" evidence="1">
    <location>
        <begin position="901"/>
        <end position="921"/>
    </location>
</feature>
<dbReference type="InterPro" id="IPR036322">
    <property type="entry name" value="WD40_repeat_dom_sf"/>
</dbReference>
<evidence type="ECO:0000256" key="1">
    <source>
        <dbReference type="SAM" id="MobiDB-lite"/>
    </source>
</evidence>
<comment type="caution">
    <text evidence="3">The sequence shown here is derived from an EMBL/GenBank/DDBJ whole genome shotgun (WGS) entry which is preliminary data.</text>
</comment>
<feature type="compositionally biased region" description="Basic and acidic residues" evidence="1">
    <location>
        <begin position="375"/>
        <end position="384"/>
    </location>
</feature>
<feature type="region of interest" description="Disordered" evidence="1">
    <location>
        <begin position="779"/>
        <end position="841"/>
    </location>
</feature>
<evidence type="ECO:0000313" key="4">
    <source>
        <dbReference type="Proteomes" id="UP000780801"/>
    </source>
</evidence>
<dbReference type="GO" id="GO:0042594">
    <property type="term" value="P:response to starvation"/>
    <property type="evidence" value="ECO:0007669"/>
    <property type="project" value="TreeGrafter"/>
</dbReference>
<dbReference type="Proteomes" id="UP000780801">
    <property type="component" value="Unassembled WGS sequence"/>
</dbReference>
<feature type="region of interest" description="Disordered" evidence="1">
    <location>
        <begin position="1007"/>
        <end position="1041"/>
    </location>
</feature>
<accession>A0A9P6G3A7</accession>
<name>A0A9P6G3A7_9FUNG</name>
<feature type="domain" description="BCAS3 WD40" evidence="2">
    <location>
        <begin position="126"/>
        <end position="509"/>
    </location>
</feature>
<proteinExistence type="predicted"/>
<evidence type="ECO:0000259" key="2">
    <source>
        <dbReference type="Pfam" id="PF21034"/>
    </source>
</evidence>
<feature type="region of interest" description="Disordered" evidence="1">
    <location>
        <begin position="291"/>
        <end position="312"/>
    </location>
</feature>
<feature type="region of interest" description="Disordered" evidence="1">
    <location>
        <begin position="332"/>
        <end position="384"/>
    </location>
</feature>
<feature type="compositionally biased region" description="Polar residues" evidence="1">
    <location>
        <begin position="1136"/>
        <end position="1149"/>
    </location>
</feature>
<feature type="compositionally biased region" description="Polar residues" evidence="1">
    <location>
        <begin position="1069"/>
        <end position="1087"/>
    </location>
</feature>
<evidence type="ECO:0000313" key="3">
    <source>
        <dbReference type="EMBL" id="KAF9586717.1"/>
    </source>
</evidence>
<gene>
    <name evidence="3" type="primary">BCAS3</name>
    <name evidence="3" type="ORF">BGW38_007550</name>
</gene>
<dbReference type="AlphaFoldDB" id="A0A9P6G3A7"/>
<organism evidence="3 4">
    <name type="scientific">Lunasporangiospora selenospora</name>
    <dbReference type="NCBI Taxonomy" id="979761"/>
    <lineage>
        <taxon>Eukaryota</taxon>
        <taxon>Fungi</taxon>
        <taxon>Fungi incertae sedis</taxon>
        <taxon>Mucoromycota</taxon>
        <taxon>Mortierellomycotina</taxon>
        <taxon>Mortierellomycetes</taxon>
        <taxon>Mortierellales</taxon>
        <taxon>Mortierellaceae</taxon>
        <taxon>Lunasporangiospora</taxon>
    </lineage>
</organism>